<evidence type="ECO:0000256" key="3">
    <source>
        <dbReference type="ARBA" id="ARBA00022691"/>
    </source>
</evidence>
<dbReference type="STRING" id="945553.A0A0D2M521"/>
<sequence length="436" mass="48174">MLSAIKSLISCPHKPTKFKQKQTMASTKSSQGALELTRLTELITSSVQDVLTEYQTAGHDVPWLSSTDPGPFDKPHLVPPKLSKAIQIIEAACAQLSFAVASPGHVITNKSYGFEEPAGLQVVTTAKVADMLVGQPEGLPVEQLAKQSGLDPNKLGRILRMLATKHCFQEASAFLGETLSDPVSAFSTSPDHSSFTRGHGISFFGFYDTPVGEPLHDRFAQAMVGWGEVTGRAMLPKSYSWDQVPADSSICDIGGGNGHAMLGLVKEFPQLKIVLQDLPAVVQQGRDYWKIEHPDAVEKKRVEFVPIDFFADQPVTNCNFYYLRHVLHDWPTTECLKILTNIRKSMGPSSRLLIHEFVLQSAVRDPLVPNQAPEPLLANYGMGRVRLYQQDMNMMCLFNSQERTLQEFTDMGTKTGFKFEKLWDAGEAALVEFSTA</sequence>
<dbReference type="EMBL" id="KN817591">
    <property type="protein sequence ID" value="KJA18248.1"/>
    <property type="molecule type" value="Genomic_DNA"/>
</dbReference>
<dbReference type="InterPro" id="IPR036388">
    <property type="entry name" value="WH-like_DNA-bd_sf"/>
</dbReference>
<dbReference type="Proteomes" id="UP000054270">
    <property type="component" value="Unassembled WGS sequence"/>
</dbReference>
<dbReference type="OrthoDB" id="1606438at2759"/>
<evidence type="ECO:0000259" key="4">
    <source>
        <dbReference type="Pfam" id="PF00891"/>
    </source>
</evidence>
<dbReference type="Gene3D" id="3.40.50.150">
    <property type="entry name" value="Vaccinia Virus protein VP39"/>
    <property type="match status" value="1"/>
</dbReference>
<evidence type="ECO:0000256" key="1">
    <source>
        <dbReference type="ARBA" id="ARBA00022603"/>
    </source>
</evidence>
<dbReference type="SUPFAM" id="SSF53335">
    <property type="entry name" value="S-adenosyl-L-methionine-dependent methyltransferases"/>
    <property type="match status" value="1"/>
</dbReference>
<keyword evidence="2" id="KW-0808">Transferase</keyword>
<dbReference type="SUPFAM" id="SSF46785">
    <property type="entry name" value="Winged helix' DNA-binding domain"/>
    <property type="match status" value="1"/>
</dbReference>
<dbReference type="PANTHER" id="PTHR43712">
    <property type="entry name" value="PUTATIVE (AFU_ORTHOLOGUE AFUA_4G14580)-RELATED"/>
    <property type="match status" value="1"/>
</dbReference>
<dbReference type="PANTHER" id="PTHR43712:SF2">
    <property type="entry name" value="O-METHYLTRANSFERASE CICE"/>
    <property type="match status" value="1"/>
</dbReference>
<accession>A0A0D2M521</accession>
<keyword evidence="3" id="KW-0949">S-adenosyl-L-methionine</keyword>
<dbReference type="InterPro" id="IPR001077">
    <property type="entry name" value="COMT_C"/>
</dbReference>
<dbReference type="Pfam" id="PF00891">
    <property type="entry name" value="Methyltransf_2"/>
    <property type="match status" value="1"/>
</dbReference>
<dbReference type="GO" id="GO:0032259">
    <property type="term" value="P:methylation"/>
    <property type="evidence" value="ECO:0007669"/>
    <property type="project" value="UniProtKB-KW"/>
</dbReference>
<reference evidence="6" key="1">
    <citation type="submission" date="2014-04" db="EMBL/GenBank/DDBJ databases">
        <title>Evolutionary Origins and Diversification of the Mycorrhizal Mutualists.</title>
        <authorList>
            <consortium name="DOE Joint Genome Institute"/>
            <consortium name="Mycorrhizal Genomics Consortium"/>
            <person name="Kohler A."/>
            <person name="Kuo A."/>
            <person name="Nagy L.G."/>
            <person name="Floudas D."/>
            <person name="Copeland A."/>
            <person name="Barry K.W."/>
            <person name="Cichocki N."/>
            <person name="Veneault-Fourrey C."/>
            <person name="LaButti K."/>
            <person name="Lindquist E.A."/>
            <person name="Lipzen A."/>
            <person name="Lundell T."/>
            <person name="Morin E."/>
            <person name="Murat C."/>
            <person name="Riley R."/>
            <person name="Ohm R."/>
            <person name="Sun H."/>
            <person name="Tunlid A."/>
            <person name="Henrissat B."/>
            <person name="Grigoriev I.V."/>
            <person name="Hibbett D.S."/>
            <person name="Martin F."/>
        </authorList>
    </citation>
    <scope>NUCLEOTIDE SEQUENCE [LARGE SCALE GENOMIC DNA]</scope>
    <source>
        <strain evidence="6">FD-334 SS-4</strain>
    </source>
</reference>
<dbReference type="GO" id="GO:0008171">
    <property type="term" value="F:O-methyltransferase activity"/>
    <property type="evidence" value="ECO:0007669"/>
    <property type="project" value="InterPro"/>
</dbReference>
<dbReference type="OMA" id="CPSAITH"/>
<evidence type="ECO:0000313" key="6">
    <source>
        <dbReference type="Proteomes" id="UP000054270"/>
    </source>
</evidence>
<name>A0A0D2M521_HYPSF</name>
<keyword evidence="1" id="KW-0489">Methyltransferase</keyword>
<feature type="domain" description="O-methyltransferase C-terminal" evidence="4">
    <location>
        <begin position="192"/>
        <end position="418"/>
    </location>
</feature>
<organism evidence="5 6">
    <name type="scientific">Hypholoma sublateritium (strain FD-334 SS-4)</name>
    <dbReference type="NCBI Taxonomy" id="945553"/>
    <lineage>
        <taxon>Eukaryota</taxon>
        <taxon>Fungi</taxon>
        <taxon>Dikarya</taxon>
        <taxon>Basidiomycota</taxon>
        <taxon>Agaricomycotina</taxon>
        <taxon>Agaricomycetes</taxon>
        <taxon>Agaricomycetidae</taxon>
        <taxon>Agaricales</taxon>
        <taxon>Agaricineae</taxon>
        <taxon>Strophariaceae</taxon>
        <taxon>Hypholoma</taxon>
    </lineage>
</organism>
<dbReference type="Gene3D" id="1.10.10.10">
    <property type="entry name" value="Winged helix-like DNA-binding domain superfamily/Winged helix DNA-binding domain"/>
    <property type="match status" value="1"/>
</dbReference>
<dbReference type="AlphaFoldDB" id="A0A0D2M521"/>
<evidence type="ECO:0000256" key="2">
    <source>
        <dbReference type="ARBA" id="ARBA00022679"/>
    </source>
</evidence>
<keyword evidence="6" id="KW-1185">Reference proteome</keyword>
<dbReference type="InterPro" id="IPR029063">
    <property type="entry name" value="SAM-dependent_MTases_sf"/>
</dbReference>
<gene>
    <name evidence="5" type="ORF">HYPSUDRAFT_79252</name>
</gene>
<evidence type="ECO:0000313" key="5">
    <source>
        <dbReference type="EMBL" id="KJA18248.1"/>
    </source>
</evidence>
<dbReference type="InterPro" id="IPR036390">
    <property type="entry name" value="WH_DNA-bd_sf"/>
</dbReference>
<proteinExistence type="predicted"/>
<dbReference type="PROSITE" id="PS51683">
    <property type="entry name" value="SAM_OMT_II"/>
    <property type="match status" value="1"/>
</dbReference>
<dbReference type="InterPro" id="IPR016461">
    <property type="entry name" value="COMT-like"/>
</dbReference>
<protein>
    <recommendedName>
        <fullName evidence="4">O-methyltransferase C-terminal domain-containing protein</fullName>
    </recommendedName>
</protein>